<name>A0ABS0AYR2_9BACT</name>
<evidence type="ECO:0008006" key="4">
    <source>
        <dbReference type="Google" id="ProtNLM"/>
    </source>
</evidence>
<feature type="chain" id="PRO_5046815685" description="Secreted protein" evidence="1">
    <location>
        <begin position="22"/>
        <end position="152"/>
    </location>
</feature>
<dbReference type="Proteomes" id="UP001194714">
    <property type="component" value="Unassembled WGS sequence"/>
</dbReference>
<evidence type="ECO:0000313" key="2">
    <source>
        <dbReference type="EMBL" id="MBF5059269.1"/>
    </source>
</evidence>
<comment type="caution">
    <text evidence="2">The sequence shown here is derived from an EMBL/GenBank/DDBJ whole genome shotgun (WGS) entry which is preliminary data.</text>
</comment>
<accession>A0ABS0AYR2</accession>
<dbReference type="RefSeq" id="WP_194847579.1">
    <property type="nucleotide sequence ID" value="NZ_JAAEJV010000016.1"/>
</dbReference>
<sequence length="152" mass="17078">MRAFSLIALLICILCTSRTEAGRLDPTAHKLLSNPGYAKYIDVECYIVTREQVAKVFSQKNGVITQLPNNQLRSKPVYLLVRCKNKGSYMAFGDLHCYVPNRGSPIPIDMSDLRGGDASSYFVSVVQICSGLIEDNDKIPAIKYQWDCLYNY</sequence>
<evidence type="ECO:0000313" key="3">
    <source>
        <dbReference type="Proteomes" id="UP001194714"/>
    </source>
</evidence>
<reference evidence="2 3" key="1">
    <citation type="submission" date="2020-01" db="EMBL/GenBank/DDBJ databases">
        <title>Draft genome sequence of Cand. Neptunochlamydia vexilliferae K9.</title>
        <authorList>
            <person name="Schulz F."/>
            <person name="Koestlbacher S."/>
            <person name="Wascher F."/>
            <person name="Pizzetti I."/>
            <person name="Horn M."/>
        </authorList>
    </citation>
    <scope>NUCLEOTIDE SEQUENCE [LARGE SCALE GENOMIC DNA]</scope>
    <source>
        <strain evidence="2 3">K9</strain>
    </source>
</reference>
<gene>
    <name evidence="2" type="ORF">NEPTK9_000778</name>
</gene>
<evidence type="ECO:0000256" key="1">
    <source>
        <dbReference type="SAM" id="SignalP"/>
    </source>
</evidence>
<keyword evidence="3" id="KW-1185">Reference proteome</keyword>
<organism evidence="2 3">
    <name type="scientific">Candidatus Neptunichlamydia vexilliferae</name>
    <dbReference type="NCBI Taxonomy" id="1651774"/>
    <lineage>
        <taxon>Bacteria</taxon>
        <taxon>Pseudomonadati</taxon>
        <taxon>Chlamydiota</taxon>
        <taxon>Chlamydiia</taxon>
        <taxon>Parachlamydiales</taxon>
        <taxon>Simkaniaceae</taxon>
        <taxon>Candidatus Neptunichlamydia</taxon>
    </lineage>
</organism>
<keyword evidence="1" id="KW-0732">Signal</keyword>
<protein>
    <recommendedName>
        <fullName evidence="4">Secreted protein</fullName>
    </recommendedName>
</protein>
<proteinExistence type="predicted"/>
<feature type="signal peptide" evidence="1">
    <location>
        <begin position="1"/>
        <end position="21"/>
    </location>
</feature>
<dbReference type="EMBL" id="JAAEJV010000016">
    <property type="protein sequence ID" value="MBF5059269.1"/>
    <property type="molecule type" value="Genomic_DNA"/>
</dbReference>